<gene>
    <name evidence="2" type="ORF">HanXRQr2_Chr15g0702371</name>
</gene>
<accession>A0A9K3H405</accession>
<sequence>MGFLSEWGAQYPTAGSTAMDAPPGYMTLYDAFFREGNFRLPITRFTAEVLRNYGLHLSQINAIGLPRITHIEFGCMANRVEPTFAMFNVFYTVTYTSGFYSFNSRTGVAPVCFVPLKSLHDWKQKFFYIRRGIIPMDMHYRSVDEGIPKIDVLSGFSEQSWYKKITQKATAISQLEEMALVGAGMSLLWVPNNPLGVPVYGYNGKLGYSLLKVLDPKAAGAMVEVIQEDGKPTWLEQIRSRFLHPTNDSFVTYANVVLGESDEDDPVGPTREEGVVNEPAQETVVDDNDVPVDPSAQLETRRKTKTDKPEKEEKRVEGKTFGTSSKRPSTLPFLDYVVVSDTFSGLGTGEKPRGSDPDDCATFTEHMKKKDLEDRKRKLDEQAAALLAAKKVKLHKEAPPAPSESEIDMGLFSGVKLGRPPRRVNVSKITPPTSPPSRTIDLSPPHYDRGKKKEGELTTERVGEGGGAVGGEGGDAAGSGDDGVAGGDGGDAAGGDGKGKGVDTTVESSQTAPHQTIYTKRPPGDGGGATSGVFRIPQFENVHADSWDTHNPACDD</sequence>
<dbReference type="Proteomes" id="UP000215914">
    <property type="component" value="Unassembled WGS sequence"/>
</dbReference>
<comment type="caution">
    <text evidence="2">The sequence shown here is derived from an EMBL/GenBank/DDBJ whole genome shotgun (WGS) entry which is preliminary data.</text>
</comment>
<evidence type="ECO:0000256" key="1">
    <source>
        <dbReference type="SAM" id="MobiDB-lite"/>
    </source>
</evidence>
<dbReference type="AlphaFoldDB" id="A0A9K3H405"/>
<keyword evidence="3" id="KW-1185">Reference proteome</keyword>
<dbReference type="EMBL" id="MNCJ02000330">
    <property type="protein sequence ID" value="KAF5765313.1"/>
    <property type="molecule type" value="Genomic_DNA"/>
</dbReference>
<evidence type="ECO:0008006" key="4">
    <source>
        <dbReference type="Google" id="ProtNLM"/>
    </source>
</evidence>
<dbReference type="PANTHER" id="PTHR31099:SF49">
    <property type="entry name" value="MYOSIN HEAVY CHAIN-LIKE PROTEIN"/>
    <property type="match status" value="1"/>
</dbReference>
<feature type="compositionally biased region" description="Polar residues" evidence="1">
    <location>
        <begin position="505"/>
        <end position="518"/>
    </location>
</feature>
<evidence type="ECO:0000313" key="2">
    <source>
        <dbReference type="EMBL" id="KAF5765313.1"/>
    </source>
</evidence>
<name>A0A9K3H405_HELAN</name>
<dbReference type="PANTHER" id="PTHR31099">
    <property type="entry name" value="OS06G0165300 PROTEIN"/>
    <property type="match status" value="1"/>
</dbReference>
<organism evidence="2 3">
    <name type="scientific">Helianthus annuus</name>
    <name type="common">Common sunflower</name>
    <dbReference type="NCBI Taxonomy" id="4232"/>
    <lineage>
        <taxon>Eukaryota</taxon>
        <taxon>Viridiplantae</taxon>
        <taxon>Streptophyta</taxon>
        <taxon>Embryophyta</taxon>
        <taxon>Tracheophyta</taxon>
        <taxon>Spermatophyta</taxon>
        <taxon>Magnoliopsida</taxon>
        <taxon>eudicotyledons</taxon>
        <taxon>Gunneridae</taxon>
        <taxon>Pentapetalae</taxon>
        <taxon>asterids</taxon>
        <taxon>campanulids</taxon>
        <taxon>Asterales</taxon>
        <taxon>Asteraceae</taxon>
        <taxon>Asteroideae</taxon>
        <taxon>Heliantheae alliance</taxon>
        <taxon>Heliantheae</taxon>
        <taxon>Helianthus</taxon>
    </lineage>
</organism>
<reference evidence="2" key="2">
    <citation type="submission" date="2020-06" db="EMBL/GenBank/DDBJ databases">
        <title>Helianthus annuus Genome sequencing and assembly Release 2.</title>
        <authorList>
            <person name="Gouzy J."/>
            <person name="Langlade N."/>
            <person name="Munos S."/>
        </authorList>
    </citation>
    <scope>NUCLEOTIDE SEQUENCE</scope>
    <source>
        <tissue evidence="2">Leaves</tissue>
    </source>
</reference>
<feature type="region of interest" description="Disordered" evidence="1">
    <location>
        <begin position="260"/>
        <end position="325"/>
    </location>
</feature>
<feature type="region of interest" description="Disordered" evidence="1">
    <location>
        <begin position="393"/>
        <end position="533"/>
    </location>
</feature>
<feature type="compositionally biased region" description="Gly residues" evidence="1">
    <location>
        <begin position="464"/>
        <end position="496"/>
    </location>
</feature>
<evidence type="ECO:0000313" key="3">
    <source>
        <dbReference type="Proteomes" id="UP000215914"/>
    </source>
</evidence>
<reference evidence="2" key="1">
    <citation type="journal article" date="2017" name="Nature">
        <title>The sunflower genome provides insights into oil metabolism, flowering and Asterid evolution.</title>
        <authorList>
            <person name="Badouin H."/>
            <person name="Gouzy J."/>
            <person name="Grassa C.J."/>
            <person name="Murat F."/>
            <person name="Staton S.E."/>
            <person name="Cottret L."/>
            <person name="Lelandais-Briere C."/>
            <person name="Owens G.L."/>
            <person name="Carrere S."/>
            <person name="Mayjonade B."/>
            <person name="Legrand L."/>
            <person name="Gill N."/>
            <person name="Kane N.C."/>
            <person name="Bowers J.E."/>
            <person name="Hubner S."/>
            <person name="Bellec A."/>
            <person name="Berard A."/>
            <person name="Berges H."/>
            <person name="Blanchet N."/>
            <person name="Boniface M.C."/>
            <person name="Brunel D."/>
            <person name="Catrice O."/>
            <person name="Chaidir N."/>
            <person name="Claudel C."/>
            <person name="Donnadieu C."/>
            <person name="Faraut T."/>
            <person name="Fievet G."/>
            <person name="Helmstetter N."/>
            <person name="King M."/>
            <person name="Knapp S.J."/>
            <person name="Lai Z."/>
            <person name="Le Paslier M.C."/>
            <person name="Lippi Y."/>
            <person name="Lorenzon L."/>
            <person name="Mandel J.R."/>
            <person name="Marage G."/>
            <person name="Marchand G."/>
            <person name="Marquand E."/>
            <person name="Bret-Mestries E."/>
            <person name="Morien E."/>
            <person name="Nambeesan S."/>
            <person name="Nguyen T."/>
            <person name="Pegot-Espagnet P."/>
            <person name="Pouilly N."/>
            <person name="Raftis F."/>
            <person name="Sallet E."/>
            <person name="Schiex T."/>
            <person name="Thomas J."/>
            <person name="Vandecasteele C."/>
            <person name="Vares D."/>
            <person name="Vear F."/>
            <person name="Vautrin S."/>
            <person name="Crespi M."/>
            <person name="Mangin B."/>
            <person name="Burke J.M."/>
            <person name="Salse J."/>
            <person name="Munos S."/>
            <person name="Vincourt P."/>
            <person name="Rieseberg L.H."/>
            <person name="Langlade N.B."/>
        </authorList>
    </citation>
    <scope>NUCLEOTIDE SEQUENCE</scope>
    <source>
        <tissue evidence="2">Leaves</tissue>
    </source>
</reference>
<feature type="compositionally biased region" description="Basic and acidic residues" evidence="1">
    <location>
        <begin position="446"/>
        <end position="463"/>
    </location>
</feature>
<feature type="compositionally biased region" description="Basic and acidic residues" evidence="1">
    <location>
        <begin position="306"/>
        <end position="318"/>
    </location>
</feature>
<protein>
    <recommendedName>
        <fullName evidence="4">Transposase (Putative), gypsy type</fullName>
    </recommendedName>
</protein>
<proteinExistence type="predicted"/>
<dbReference type="Gramene" id="mRNA:HanXRQr2_Chr15g0702371">
    <property type="protein sequence ID" value="mRNA:HanXRQr2_Chr15g0702371"/>
    <property type="gene ID" value="HanXRQr2_Chr15g0702371"/>
</dbReference>